<evidence type="ECO:0000313" key="2">
    <source>
        <dbReference type="Proteomes" id="UP001642464"/>
    </source>
</evidence>
<dbReference type="Proteomes" id="UP001642464">
    <property type="component" value="Unassembled WGS sequence"/>
</dbReference>
<feature type="non-terminal residue" evidence="1">
    <location>
        <position position="57"/>
    </location>
</feature>
<reference evidence="1 2" key="1">
    <citation type="submission" date="2024-02" db="EMBL/GenBank/DDBJ databases">
        <authorList>
            <person name="Chen Y."/>
            <person name="Shah S."/>
            <person name="Dougan E. K."/>
            <person name="Thang M."/>
            <person name="Chan C."/>
        </authorList>
    </citation>
    <scope>NUCLEOTIDE SEQUENCE [LARGE SCALE GENOMIC DNA]</scope>
</reference>
<sequence>LRSLLVSFAAELDGEALEAFATLRHLDALTLKKAQKPTDETWASFFLQQHRHREPTA</sequence>
<proteinExistence type="predicted"/>
<gene>
    <name evidence="1" type="ORF">SCF082_LOCUS27768</name>
</gene>
<evidence type="ECO:0000313" key="1">
    <source>
        <dbReference type="EMBL" id="CAK9050326.1"/>
    </source>
</evidence>
<organism evidence="1 2">
    <name type="scientific">Durusdinium trenchii</name>
    <dbReference type="NCBI Taxonomy" id="1381693"/>
    <lineage>
        <taxon>Eukaryota</taxon>
        <taxon>Sar</taxon>
        <taxon>Alveolata</taxon>
        <taxon>Dinophyceae</taxon>
        <taxon>Suessiales</taxon>
        <taxon>Symbiodiniaceae</taxon>
        <taxon>Durusdinium</taxon>
    </lineage>
</organism>
<protein>
    <submittedName>
        <fullName evidence="1">Uncharacterized protein</fullName>
    </submittedName>
</protein>
<feature type="non-terminal residue" evidence="1">
    <location>
        <position position="1"/>
    </location>
</feature>
<keyword evidence="2" id="KW-1185">Reference proteome</keyword>
<name>A0ABP0MFQ0_9DINO</name>
<accession>A0ABP0MFQ0</accession>
<comment type="caution">
    <text evidence="1">The sequence shown here is derived from an EMBL/GenBank/DDBJ whole genome shotgun (WGS) entry which is preliminary data.</text>
</comment>
<dbReference type="EMBL" id="CAXAMM010021646">
    <property type="protein sequence ID" value="CAK9050326.1"/>
    <property type="molecule type" value="Genomic_DNA"/>
</dbReference>